<evidence type="ECO:0000313" key="2">
    <source>
        <dbReference type="EMBL" id="RYM02681.1"/>
    </source>
</evidence>
<dbReference type="NCBIfam" id="NF041373">
    <property type="entry name" value="HGG_STG"/>
    <property type="match status" value="1"/>
</dbReference>
<protein>
    <submittedName>
        <fullName evidence="2">Uncharacterized protein</fullName>
    </submittedName>
</protein>
<reference evidence="2 3" key="1">
    <citation type="submission" date="2019-02" db="EMBL/GenBank/DDBJ databases">
        <authorList>
            <person name="Feng G."/>
        </authorList>
    </citation>
    <scope>NUCLEOTIDE SEQUENCE [LARGE SCALE GENOMIC DNA]</scope>
    <source>
        <strain evidence="2 3">DSM 26779</strain>
    </source>
</reference>
<accession>A0A4Q4J936</accession>
<sequence>MQPANLANASRCGARTRSGAECRSPAVRGKRRCRMHGGNSCGAPKGNRNAWKHGDRSAQTEAELKLVRAADRMLRMLTNSSKSRKLPRTDW</sequence>
<evidence type="ECO:0000313" key="3">
    <source>
        <dbReference type="Proteomes" id="UP000292734"/>
    </source>
</evidence>
<feature type="region of interest" description="Disordered" evidence="1">
    <location>
        <begin position="31"/>
        <end position="57"/>
    </location>
</feature>
<dbReference type="AlphaFoldDB" id="A0A4Q4J936"/>
<feature type="region of interest" description="Disordered" evidence="1">
    <location>
        <begin position="1"/>
        <end position="20"/>
    </location>
</feature>
<organism evidence="2 3">
    <name type="scientific">Sphingobium indicum</name>
    <dbReference type="NCBI Taxonomy" id="332055"/>
    <lineage>
        <taxon>Bacteria</taxon>
        <taxon>Pseudomonadati</taxon>
        <taxon>Pseudomonadota</taxon>
        <taxon>Alphaproteobacteria</taxon>
        <taxon>Sphingomonadales</taxon>
        <taxon>Sphingomonadaceae</taxon>
        <taxon>Sphingobium</taxon>
    </lineage>
</organism>
<dbReference type="Proteomes" id="UP000292734">
    <property type="component" value="Unassembled WGS sequence"/>
</dbReference>
<name>A0A4Q4J936_9SPHN</name>
<dbReference type="InterPro" id="IPR047675">
    <property type="entry name" value="Putative_zinc-bd"/>
</dbReference>
<comment type="caution">
    <text evidence="2">The sequence shown here is derived from an EMBL/GenBank/DDBJ whole genome shotgun (WGS) entry which is preliminary data.</text>
</comment>
<dbReference type="EMBL" id="SEOM01000002">
    <property type="protein sequence ID" value="RYM02681.1"/>
    <property type="molecule type" value="Genomic_DNA"/>
</dbReference>
<dbReference type="RefSeq" id="WP_073507194.1">
    <property type="nucleotide sequence ID" value="NZ_SEOM01000002.1"/>
</dbReference>
<proteinExistence type="predicted"/>
<gene>
    <name evidence="2" type="ORF">EWH08_10155</name>
</gene>
<evidence type="ECO:0000256" key="1">
    <source>
        <dbReference type="SAM" id="MobiDB-lite"/>
    </source>
</evidence>